<name>A0A9P3LH29_9APHY</name>
<reference evidence="1 2" key="1">
    <citation type="submission" date="2021-08" db="EMBL/GenBank/DDBJ databases">
        <title>Draft Genome Sequence of Phanerochaete sordida strain YK-624.</title>
        <authorList>
            <person name="Mori T."/>
            <person name="Dohra H."/>
            <person name="Suzuki T."/>
            <person name="Kawagishi H."/>
            <person name="Hirai H."/>
        </authorList>
    </citation>
    <scope>NUCLEOTIDE SEQUENCE [LARGE SCALE GENOMIC DNA]</scope>
    <source>
        <strain evidence="1 2">YK-624</strain>
    </source>
</reference>
<organism evidence="1 2">
    <name type="scientific">Phanerochaete sordida</name>
    <dbReference type="NCBI Taxonomy" id="48140"/>
    <lineage>
        <taxon>Eukaryota</taxon>
        <taxon>Fungi</taxon>
        <taxon>Dikarya</taxon>
        <taxon>Basidiomycota</taxon>
        <taxon>Agaricomycotina</taxon>
        <taxon>Agaricomycetes</taxon>
        <taxon>Polyporales</taxon>
        <taxon>Phanerochaetaceae</taxon>
        <taxon>Phanerochaete</taxon>
    </lineage>
</organism>
<dbReference type="EMBL" id="BPQB01000040">
    <property type="protein sequence ID" value="GJE94498.1"/>
    <property type="molecule type" value="Genomic_DNA"/>
</dbReference>
<accession>A0A9P3LH29</accession>
<gene>
    <name evidence="1" type="ORF">PsYK624_106680</name>
</gene>
<sequence length="143" mass="15722">MGGKRDWRSPADWSMACAGEQANRQPQLCSRVTRCPRNVRSVISCDNSVVRVCGTSRAGPTAFAPRVLVNDGAAVSVETRQSTEQSLSRLQRSRSLVIASINGELGRRDTSHVTRALEDAELLEAVRSSSSSYMSSNEPRRRR</sequence>
<evidence type="ECO:0000313" key="2">
    <source>
        <dbReference type="Proteomes" id="UP000703269"/>
    </source>
</evidence>
<dbReference type="Proteomes" id="UP000703269">
    <property type="component" value="Unassembled WGS sequence"/>
</dbReference>
<proteinExistence type="predicted"/>
<dbReference type="AlphaFoldDB" id="A0A9P3LH29"/>
<protein>
    <submittedName>
        <fullName evidence="1">Uncharacterized protein</fullName>
    </submittedName>
</protein>
<evidence type="ECO:0000313" key="1">
    <source>
        <dbReference type="EMBL" id="GJE94498.1"/>
    </source>
</evidence>
<keyword evidence="2" id="KW-1185">Reference proteome</keyword>
<comment type="caution">
    <text evidence="1">The sequence shown here is derived from an EMBL/GenBank/DDBJ whole genome shotgun (WGS) entry which is preliminary data.</text>
</comment>